<comment type="caution">
    <text evidence="3">The sequence shown here is derived from an EMBL/GenBank/DDBJ whole genome shotgun (WGS) entry which is preliminary data.</text>
</comment>
<evidence type="ECO:0000313" key="4">
    <source>
        <dbReference type="Proteomes" id="UP000233786"/>
    </source>
</evidence>
<gene>
    <name evidence="3" type="ORF">A8926_1732</name>
</gene>
<feature type="domain" description="Restriction endonuclease type IV Mrr" evidence="2">
    <location>
        <begin position="459"/>
        <end position="566"/>
    </location>
</feature>
<organism evidence="3 4">
    <name type="scientific">Saccharopolyspora spinosa</name>
    <dbReference type="NCBI Taxonomy" id="60894"/>
    <lineage>
        <taxon>Bacteria</taxon>
        <taxon>Bacillati</taxon>
        <taxon>Actinomycetota</taxon>
        <taxon>Actinomycetes</taxon>
        <taxon>Pseudonocardiales</taxon>
        <taxon>Pseudonocardiaceae</taxon>
        <taxon>Saccharopolyspora</taxon>
    </lineage>
</organism>
<proteinExistence type="predicted"/>
<protein>
    <submittedName>
        <fullName evidence="3">Restriction endonuclease</fullName>
    </submittedName>
</protein>
<dbReference type="GO" id="GO:0009307">
    <property type="term" value="P:DNA restriction-modification system"/>
    <property type="evidence" value="ECO:0007669"/>
    <property type="project" value="InterPro"/>
</dbReference>
<dbReference type="AlphaFoldDB" id="A0A2N3XTY1"/>
<name>A0A2N3XTY1_SACSN</name>
<dbReference type="GO" id="GO:0003677">
    <property type="term" value="F:DNA binding"/>
    <property type="evidence" value="ECO:0007669"/>
    <property type="project" value="InterPro"/>
</dbReference>
<feature type="compositionally biased region" description="Basic and acidic residues" evidence="1">
    <location>
        <begin position="434"/>
        <end position="447"/>
    </location>
</feature>
<keyword evidence="3" id="KW-0378">Hydrolase</keyword>
<evidence type="ECO:0000259" key="2">
    <source>
        <dbReference type="Pfam" id="PF04471"/>
    </source>
</evidence>
<dbReference type="Pfam" id="PF04471">
    <property type="entry name" value="Mrr_cat"/>
    <property type="match status" value="1"/>
</dbReference>
<dbReference type="EMBL" id="PJNB01000001">
    <property type="protein sequence ID" value="PKW14137.1"/>
    <property type="molecule type" value="Genomic_DNA"/>
</dbReference>
<feature type="region of interest" description="Disordered" evidence="1">
    <location>
        <begin position="416"/>
        <end position="460"/>
    </location>
</feature>
<dbReference type="Proteomes" id="UP000233786">
    <property type="component" value="Unassembled WGS sequence"/>
</dbReference>
<keyword evidence="4" id="KW-1185">Reference proteome</keyword>
<dbReference type="RefSeq" id="WP_143539465.1">
    <property type="nucleotide sequence ID" value="NZ_CP061007.1"/>
</dbReference>
<dbReference type="OrthoDB" id="2015788at2"/>
<accession>A0A2N3XTY1</accession>
<evidence type="ECO:0000313" key="3">
    <source>
        <dbReference type="EMBL" id="PKW14137.1"/>
    </source>
</evidence>
<dbReference type="InterPro" id="IPR007560">
    <property type="entry name" value="Restrct_endonuc_IV_Mrr"/>
</dbReference>
<keyword evidence="3" id="KW-0255">Endonuclease</keyword>
<reference evidence="3" key="1">
    <citation type="submission" date="2017-12" db="EMBL/GenBank/DDBJ databases">
        <title>Sequencing the genomes of 1000 Actinobacteria strains.</title>
        <authorList>
            <person name="Klenk H.-P."/>
        </authorList>
    </citation>
    <scope>NUCLEOTIDE SEQUENCE [LARGE SCALE GENOMIC DNA]</scope>
    <source>
        <strain evidence="3">DSM 44228</strain>
    </source>
</reference>
<sequence>MTTSDSSTKTPQSLADQRALWRKQAASLPPLGGGKGVWVPLTLELVEQIGAGKAIDMTTRPELSPTIFATAPRQGGATPLTHTLTWLEYSKFVRGTGLAHMEHEELRLTPSGQAVRSNPTAGQLASVMTKRFRLFTETLSLIAEKASTVEEVDDYLRDRYEMTWKSLGGARRRMDWLEVLSLIEGCGNRRWRITEAGESLLAQSTIVTPQAISIHLAPANPITEAPDEIKVLLDQLSTSERSQDSRSTYNIWVPSPASNPNKVANLRTIVNAAIDPITREELLRFIAESFGLRRSSVDSMMPFLRASGLLHEIGLGIYQATAPARAWVTSEDDVNFIRILHANMRFVGEMIRTVEAGVTRSEMYCQAAKYGLNVDKSRWIASFLEDTALIEQPRYGSLRATAAGLTLVAELPLAETPTSLEQPQVPPAEPKGTNQKEHPSLKEELTTRSRSPQALGQGSGKAFENSVCDAFRALGFSADTVSGAGDTDVVVRWHDETENEVVAIVEAKSRSNGHVTHTDISDIALESHKFRHKAHFAALVGPAFHGDTIKNMAVKREWALVDAARLGDIVEVAAELGLGPKETGILFKVPNGLDELDRVIERRRRELSVLSFVIAQLAEEAADTGDAITARDISRDGRRTELTPTADEVLAAFSSLSQVEVGALRMVEQQEDPKFSTYALGDVRSAAMRLRALANAIEISLPTSRQA</sequence>
<dbReference type="GO" id="GO:0004519">
    <property type="term" value="F:endonuclease activity"/>
    <property type="evidence" value="ECO:0007669"/>
    <property type="project" value="UniProtKB-KW"/>
</dbReference>
<keyword evidence="3" id="KW-0540">Nuclease</keyword>
<evidence type="ECO:0000256" key="1">
    <source>
        <dbReference type="SAM" id="MobiDB-lite"/>
    </source>
</evidence>